<reference evidence="2" key="1">
    <citation type="journal article" date="2022" name="bioRxiv">
        <title>Sequencing and chromosome-scale assembly of the giantPleurodeles waltlgenome.</title>
        <authorList>
            <person name="Brown T."/>
            <person name="Elewa A."/>
            <person name="Iarovenko S."/>
            <person name="Subramanian E."/>
            <person name="Araus A.J."/>
            <person name="Petzold A."/>
            <person name="Susuki M."/>
            <person name="Suzuki K.-i.T."/>
            <person name="Hayashi T."/>
            <person name="Toyoda A."/>
            <person name="Oliveira C."/>
            <person name="Osipova E."/>
            <person name="Leigh N.D."/>
            <person name="Simon A."/>
            <person name="Yun M.H."/>
        </authorList>
    </citation>
    <scope>NUCLEOTIDE SEQUENCE</scope>
    <source>
        <strain evidence="2">20211129_DDA</strain>
        <tissue evidence="2">Liver</tissue>
    </source>
</reference>
<comment type="caution">
    <text evidence="2">The sequence shown here is derived from an EMBL/GenBank/DDBJ whole genome shotgun (WGS) entry which is preliminary data.</text>
</comment>
<dbReference type="AlphaFoldDB" id="A0AAV7LKX6"/>
<organism evidence="2 3">
    <name type="scientific">Pleurodeles waltl</name>
    <name type="common">Iberian ribbed newt</name>
    <dbReference type="NCBI Taxonomy" id="8319"/>
    <lineage>
        <taxon>Eukaryota</taxon>
        <taxon>Metazoa</taxon>
        <taxon>Chordata</taxon>
        <taxon>Craniata</taxon>
        <taxon>Vertebrata</taxon>
        <taxon>Euteleostomi</taxon>
        <taxon>Amphibia</taxon>
        <taxon>Batrachia</taxon>
        <taxon>Caudata</taxon>
        <taxon>Salamandroidea</taxon>
        <taxon>Salamandridae</taxon>
        <taxon>Pleurodelinae</taxon>
        <taxon>Pleurodeles</taxon>
    </lineage>
</organism>
<evidence type="ECO:0000313" key="3">
    <source>
        <dbReference type="Proteomes" id="UP001066276"/>
    </source>
</evidence>
<evidence type="ECO:0000256" key="1">
    <source>
        <dbReference type="SAM" id="MobiDB-lite"/>
    </source>
</evidence>
<name>A0AAV7LKX6_PLEWA</name>
<accession>A0AAV7LKX6</accession>
<protein>
    <submittedName>
        <fullName evidence="2">Uncharacterized protein</fullName>
    </submittedName>
</protein>
<dbReference type="Proteomes" id="UP001066276">
    <property type="component" value="Chromosome 11"/>
</dbReference>
<dbReference type="EMBL" id="JANPWB010000015">
    <property type="protein sequence ID" value="KAJ1091135.1"/>
    <property type="molecule type" value="Genomic_DNA"/>
</dbReference>
<sequence>MAVGGVAGPWGPLQCPCPWHGHCRGPCKRAPQSISVSAKQTLKYATGATAPVAPSHYAGSIRSRRPRGKVDLPWAGGRPFGGRPPTQGKSQNTLSGLLTAERYFGGGTLAGGLRRPPMLESPP</sequence>
<evidence type="ECO:0000313" key="2">
    <source>
        <dbReference type="EMBL" id="KAJ1091135.1"/>
    </source>
</evidence>
<keyword evidence="3" id="KW-1185">Reference proteome</keyword>
<feature type="region of interest" description="Disordered" evidence="1">
    <location>
        <begin position="58"/>
        <end position="92"/>
    </location>
</feature>
<gene>
    <name evidence="2" type="ORF">NDU88_004262</name>
</gene>
<proteinExistence type="predicted"/>